<proteinExistence type="predicted"/>
<dbReference type="Gene3D" id="3.10.180.10">
    <property type="entry name" value="2,3-Dihydroxybiphenyl 1,2-Dioxygenase, domain 1"/>
    <property type="match status" value="1"/>
</dbReference>
<dbReference type="EMBL" id="JBIACK010000003">
    <property type="protein sequence ID" value="MFE8700790.1"/>
    <property type="molecule type" value="Genomic_DNA"/>
</dbReference>
<sequence length="123" mass="14105">MKLGAFSISLNVKDIHRSKEFYENLGFKTLGGDINQNWLIMKNEHTVIGLFQGMFEKNLLTFNPGWNQNAENLEDFTDVRKLQQELKKKGVKLIKEADESTEGPAFITIEDPDGNPILIDQHR</sequence>
<dbReference type="CDD" id="cd06587">
    <property type="entry name" value="VOC"/>
    <property type="match status" value="1"/>
</dbReference>
<name>A0ABW6KC26_9BACI</name>
<reference evidence="2 3" key="1">
    <citation type="submission" date="2024-08" db="EMBL/GenBank/DDBJ databases">
        <title>Two novel Cytobacillus novel species.</title>
        <authorList>
            <person name="Liu G."/>
        </authorList>
    </citation>
    <scope>NUCLEOTIDE SEQUENCE [LARGE SCALE GENOMIC DNA]</scope>
    <source>
        <strain evidence="2 3">FJAT-54145</strain>
    </source>
</reference>
<dbReference type="PROSITE" id="PS51819">
    <property type="entry name" value="VOC"/>
    <property type="match status" value="1"/>
</dbReference>
<evidence type="ECO:0000313" key="3">
    <source>
        <dbReference type="Proteomes" id="UP001601059"/>
    </source>
</evidence>
<comment type="caution">
    <text evidence="2">The sequence shown here is derived from an EMBL/GenBank/DDBJ whole genome shotgun (WGS) entry which is preliminary data.</text>
</comment>
<organism evidence="2 3">
    <name type="scientific">Cytobacillus spartinae</name>
    <dbReference type="NCBI Taxonomy" id="3299023"/>
    <lineage>
        <taxon>Bacteria</taxon>
        <taxon>Bacillati</taxon>
        <taxon>Bacillota</taxon>
        <taxon>Bacilli</taxon>
        <taxon>Bacillales</taxon>
        <taxon>Bacillaceae</taxon>
        <taxon>Cytobacillus</taxon>
    </lineage>
</organism>
<dbReference type="InterPro" id="IPR004360">
    <property type="entry name" value="Glyas_Fos-R_dOase_dom"/>
</dbReference>
<evidence type="ECO:0000259" key="1">
    <source>
        <dbReference type="PROSITE" id="PS51819"/>
    </source>
</evidence>
<gene>
    <name evidence="2" type="ORF">ACFYKX_09200</name>
</gene>
<dbReference type="PANTHER" id="PTHR36503">
    <property type="entry name" value="BLR2520 PROTEIN"/>
    <property type="match status" value="1"/>
</dbReference>
<protein>
    <submittedName>
        <fullName evidence="2">VOC family protein</fullName>
    </submittedName>
</protein>
<dbReference type="InterPro" id="IPR037523">
    <property type="entry name" value="VOC_core"/>
</dbReference>
<feature type="domain" description="VOC" evidence="1">
    <location>
        <begin position="4"/>
        <end position="122"/>
    </location>
</feature>
<dbReference type="SUPFAM" id="SSF54593">
    <property type="entry name" value="Glyoxalase/Bleomycin resistance protein/Dihydroxybiphenyl dioxygenase"/>
    <property type="match status" value="1"/>
</dbReference>
<dbReference type="RefSeq" id="WP_389360306.1">
    <property type="nucleotide sequence ID" value="NZ_JBIACK010000003.1"/>
</dbReference>
<keyword evidence="3" id="KW-1185">Reference proteome</keyword>
<dbReference type="Pfam" id="PF00903">
    <property type="entry name" value="Glyoxalase"/>
    <property type="match status" value="1"/>
</dbReference>
<dbReference type="PANTHER" id="PTHR36503:SF1">
    <property type="entry name" value="BLR2520 PROTEIN"/>
    <property type="match status" value="1"/>
</dbReference>
<dbReference type="InterPro" id="IPR029068">
    <property type="entry name" value="Glyas_Bleomycin-R_OHBP_Dase"/>
</dbReference>
<dbReference type="Proteomes" id="UP001601059">
    <property type="component" value="Unassembled WGS sequence"/>
</dbReference>
<evidence type="ECO:0000313" key="2">
    <source>
        <dbReference type="EMBL" id="MFE8700790.1"/>
    </source>
</evidence>
<accession>A0ABW6KC26</accession>